<reference evidence="2" key="1">
    <citation type="journal article" date="2019" name="Int. J. Syst. Evol. Microbiol.">
        <title>The Global Catalogue of Microorganisms (GCM) 10K type strain sequencing project: providing services to taxonomists for standard genome sequencing and annotation.</title>
        <authorList>
            <consortium name="The Broad Institute Genomics Platform"/>
            <consortium name="The Broad Institute Genome Sequencing Center for Infectious Disease"/>
            <person name="Wu L."/>
            <person name="Ma J."/>
        </authorList>
    </citation>
    <scope>NUCLEOTIDE SEQUENCE [LARGE SCALE GENOMIC DNA]</scope>
    <source>
        <strain evidence="2">CGMCC 4.7152</strain>
    </source>
</reference>
<dbReference type="RefSeq" id="WP_380115081.1">
    <property type="nucleotide sequence ID" value="NZ_JBHSIU010000013.1"/>
</dbReference>
<evidence type="ECO:0000313" key="2">
    <source>
        <dbReference type="Proteomes" id="UP001595912"/>
    </source>
</evidence>
<protein>
    <recommendedName>
        <fullName evidence="3">Aminoglycoside phosphotransferase domain-containing protein</fullName>
    </recommendedName>
</protein>
<dbReference type="Proteomes" id="UP001595912">
    <property type="component" value="Unassembled WGS sequence"/>
</dbReference>
<gene>
    <name evidence="1" type="ORF">ACFPIJ_13435</name>
</gene>
<proteinExistence type="predicted"/>
<keyword evidence="2" id="KW-1185">Reference proteome</keyword>
<comment type="caution">
    <text evidence="1">The sequence shown here is derived from an EMBL/GenBank/DDBJ whole genome shotgun (WGS) entry which is preliminary data.</text>
</comment>
<organism evidence="1 2">
    <name type="scientific">Dactylosporangium cerinum</name>
    <dbReference type="NCBI Taxonomy" id="1434730"/>
    <lineage>
        <taxon>Bacteria</taxon>
        <taxon>Bacillati</taxon>
        <taxon>Actinomycetota</taxon>
        <taxon>Actinomycetes</taxon>
        <taxon>Micromonosporales</taxon>
        <taxon>Micromonosporaceae</taxon>
        <taxon>Dactylosporangium</taxon>
    </lineage>
</organism>
<evidence type="ECO:0000313" key="1">
    <source>
        <dbReference type="EMBL" id="MFC4998835.1"/>
    </source>
</evidence>
<evidence type="ECO:0008006" key="3">
    <source>
        <dbReference type="Google" id="ProtNLM"/>
    </source>
</evidence>
<name>A0ABV9VTL7_9ACTN</name>
<sequence>MLSIGHHRRFTANHTWHVNLPGHRLFLKLSPNPEEAIAERAGHEQLRGHYPVPVLRACLRAHRWTLLAYDRFGGEMPGQGLLLDEINYADLTGALTRLDHCLDDLLSHYQQVIAATAVRTRLADTTSKLYGDRASAGGRLDSYYRNGSHLLTFADHASVSAADLATTTLLVDGQPHNVDFERLITVLRCRFDPDRIEWAAITQGDPTDLNLGWTPEQGPVWFDFDTGGRNALAGEFACFLWYQHLHGGWLVPTYNPAAFVDHPAALQHRVLNRPSVQVRRESARVISIDRRHEPSAARRHTISRYVHELVTPTAIALGVDDIVGWLRPWLIMRLLAVYHLGRLTAEDAGLHLAYLTQILDPDTTLDGLFATTAPIGRSS</sequence>
<dbReference type="EMBL" id="JBHSIU010000013">
    <property type="protein sequence ID" value="MFC4998835.1"/>
    <property type="molecule type" value="Genomic_DNA"/>
</dbReference>
<accession>A0ABV9VTL7</accession>